<proteinExistence type="predicted"/>
<dbReference type="SUPFAM" id="SSF55781">
    <property type="entry name" value="GAF domain-like"/>
    <property type="match status" value="1"/>
</dbReference>
<sequence length="158" mass="17090">MSEQLDDIFIPAMQNGCEQPAGMFHALHTLADQAVGVKLFTITAYDLEKGVSERRYTNMPDAYPVSGTKPLSPGKWSTIVLERHETFVANTISEIAEVFNDHALIHSLGCASVINVPVIVGGRNIGSINCLHEAGHYTPSRVQAAQFLKIPGAVCLLS</sequence>
<reference evidence="2 3" key="1">
    <citation type="submission" date="2018-07" db="EMBL/GenBank/DDBJ databases">
        <title>Genomic Encyclopedia of Type Strains, Phase IV (KMG-IV): sequencing the most valuable type-strain genomes for metagenomic binning, comparative biology and taxonomic classification.</title>
        <authorList>
            <person name="Goeker M."/>
        </authorList>
    </citation>
    <scope>NUCLEOTIDE SEQUENCE [LARGE SCALE GENOMIC DNA]</scope>
    <source>
        <strain evidence="2 3">DSM 5603</strain>
    </source>
</reference>
<dbReference type="InterPro" id="IPR029016">
    <property type="entry name" value="GAF-like_dom_sf"/>
</dbReference>
<dbReference type="Gene3D" id="3.30.450.40">
    <property type="match status" value="1"/>
</dbReference>
<dbReference type="Proteomes" id="UP000254958">
    <property type="component" value="Unassembled WGS sequence"/>
</dbReference>
<feature type="domain" description="GAF" evidence="1">
    <location>
        <begin position="36"/>
        <end position="146"/>
    </location>
</feature>
<evidence type="ECO:0000259" key="1">
    <source>
        <dbReference type="Pfam" id="PF13185"/>
    </source>
</evidence>
<name>A0A370GAT1_GLULI</name>
<evidence type="ECO:0000313" key="2">
    <source>
        <dbReference type="EMBL" id="RDI40831.1"/>
    </source>
</evidence>
<accession>A0A370GAT1</accession>
<dbReference type="EMBL" id="QQAW01000001">
    <property type="protein sequence ID" value="RDI40831.1"/>
    <property type="molecule type" value="Genomic_DNA"/>
</dbReference>
<dbReference type="InterPro" id="IPR003018">
    <property type="entry name" value="GAF"/>
</dbReference>
<comment type="caution">
    <text evidence="2">The sequence shown here is derived from an EMBL/GenBank/DDBJ whole genome shotgun (WGS) entry which is preliminary data.</text>
</comment>
<evidence type="ECO:0000313" key="3">
    <source>
        <dbReference type="Proteomes" id="UP000254958"/>
    </source>
</evidence>
<organism evidence="2 3">
    <name type="scientific">Gluconacetobacter liquefaciens</name>
    <name type="common">Acetobacter liquefaciens</name>
    <dbReference type="NCBI Taxonomy" id="89584"/>
    <lineage>
        <taxon>Bacteria</taxon>
        <taxon>Pseudomonadati</taxon>
        <taxon>Pseudomonadota</taxon>
        <taxon>Alphaproteobacteria</taxon>
        <taxon>Acetobacterales</taxon>
        <taxon>Acetobacteraceae</taxon>
        <taxon>Gluconacetobacter</taxon>
    </lineage>
</organism>
<protein>
    <recommendedName>
        <fullName evidence="1">GAF domain-containing protein</fullName>
    </recommendedName>
</protein>
<keyword evidence="3" id="KW-1185">Reference proteome</keyword>
<gene>
    <name evidence="2" type="ORF">C7453_101630</name>
</gene>
<dbReference type="RefSeq" id="WP_211311011.1">
    <property type="nucleotide sequence ID" value="NZ_BJMI01000040.1"/>
</dbReference>
<dbReference type="Pfam" id="PF13185">
    <property type="entry name" value="GAF_2"/>
    <property type="match status" value="1"/>
</dbReference>
<dbReference type="AlphaFoldDB" id="A0A370GAT1"/>